<dbReference type="InterPro" id="IPR050553">
    <property type="entry name" value="Thioredoxin_ResA/DsbE_sf"/>
</dbReference>
<gene>
    <name evidence="2" type="ORF">WJU22_12605</name>
</gene>
<evidence type="ECO:0000259" key="1">
    <source>
        <dbReference type="Pfam" id="PF08534"/>
    </source>
</evidence>
<dbReference type="InterPro" id="IPR013740">
    <property type="entry name" value="Redoxin"/>
</dbReference>
<dbReference type="Gene3D" id="3.40.30.10">
    <property type="entry name" value="Glutaredoxin"/>
    <property type="match status" value="1"/>
</dbReference>
<dbReference type="PANTHER" id="PTHR42852">
    <property type="entry name" value="THIOL:DISULFIDE INTERCHANGE PROTEIN DSBE"/>
    <property type="match status" value="1"/>
</dbReference>
<sequence>MNVRRKVKWDLHILILLLTLTVPKAKGKDLSNPQLKYDSIVKFGTEIRNAGDRLAQLELNDTEHRALLIAKLDSLSCKFQQVWIEFWNEYPKDKRKFEWFLTNASNKANYIHYWRDRTEGAKLYTKIPKNIHQYTAEIDTASYNKNSRQLDEMAKEYFCYIDSIGGKDNITTKAYYLYKLKNYLKLCQNTAFRPSKDIMLEKIKEYFLNTAKADSFGIKNERDGFTPYLSDYYQLLTEQFFTRIDEFDLTVEDILIFITSFEDEKNEILKGWQQYNMKLFNSYSVPLPFEGKTTKGTHLNIKDFKGQVVLLDLWSIGCSSCIAAFPKVNLLLEKYKDKGFSVIAACAANIKSLSKIEKINSSANVKWETVLFSEDNTGKNFSTKYLSDYAFFAFPRYLLLNKEGKTISYSYFLDSDIEAKILAAL</sequence>
<reference evidence="2 3" key="1">
    <citation type="submission" date="2024-03" db="EMBL/GenBank/DDBJ databases">
        <title>Chitinophaga caseinilytica sp. nov., a casein hydrolysing bacterium isolated from forest soil.</title>
        <authorList>
            <person name="Lee D.S."/>
            <person name="Han D.M."/>
            <person name="Baek J.H."/>
            <person name="Choi D.G."/>
            <person name="Jeon J.H."/>
            <person name="Jeon C.O."/>
        </authorList>
    </citation>
    <scope>NUCLEOTIDE SEQUENCE [LARGE SCALE GENOMIC DNA]</scope>
    <source>
        <strain evidence="2 3">KACC 19118</strain>
    </source>
</reference>
<proteinExistence type="predicted"/>
<accession>A0ABZ2ZC43</accession>
<evidence type="ECO:0000313" key="2">
    <source>
        <dbReference type="EMBL" id="WZN49010.1"/>
    </source>
</evidence>
<feature type="domain" description="Redoxin" evidence="1">
    <location>
        <begin position="293"/>
        <end position="409"/>
    </location>
</feature>
<dbReference type="EMBL" id="CP150096">
    <property type="protein sequence ID" value="WZN49010.1"/>
    <property type="molecule type" value="Genomic_DNA"/>
</dbReference>
<dbReference type="InterPro" id="IPR036249">
    <property type="entry name" value="Thioredoxin-like_sf"/>
</dbReference>
<keyword evidence="3" id="KW-1185">Reference proteome</keyword>
<dbReference type="SUPFAM" id="SSF52833">
    <property type="entry name" value="Thioredoxin-like"/>
    <property type="match status" value="1"/>
</dbReference>
<organism evidence="2 3">
    <name type="scientific">Chitinophaga caseinilytica</name>
    <dbReference type="NCBI Taxonomy" id="2267521"/>
    <lineage>
        <taxon>Bacteria</taxon>
        <taxon>Pseudomonadati</taxon>
        <taxon>Bacteroidota</taxon>
        <taxon>Chitinophagia</taxon>
        <taxon>Chitinophagales</taxon>
        <taxon>Chitinophagaceae</taxon>
        <taxon>Chitinophaga</taxon>
    </lineage>
</organism>
<name>A0ABZ2ZC43_9BACT</name>
<dbReference type="PANTHER" id="PTHR42852:SF13">
    <property type="entry name" value="PROTEIN DIPZ"/>
    <property type="match status" value="1"/>
</dbReference>
<dbReference type="CDD" id="cd02966">
    <property type="entry name" value="TlpA_like_family"/>
    <property type="match status" value="1"/>
</dbReference>
<evidence type="ECO:0000313" key="3">
    <source>
        <dbReference type="Proteomes" id="UP001449657"/>
    </source>
</evidence>
<dbReference type="RefSeq" id="WP_341843585.1">
    <property type="nucleotide sequence ID" value="NZ_CP149792.1"/>
</dbReference>
<dbReference type="Pfam" id="PF08534">
    <property type="entry name" value="Redoxin"/>
    <property type="match status" value="1"/>
</dbReference>
<protein>
    <submittedName>
        <fullName evidence="2">TlpA disulfide reductase family protein</fullName>
    </submittedName>
</protein>
<dbReference type="Proteomes" id="UP001449657">
    <property type="component" value="Chromosome"/>
</dbReference>